<proteinExistence type="predicted"/>
<organism evidence="3 4">
    <name type="scientific">Schizopora paradoxa</name>
    <dbReference type="NCBI Taxonomy" id="27342"/>
    <lineage>
        <taxon>Eukaryota</taxon>
        <taxon>Fungi</taxon>
        <taxon>Dikarya</taxon>
        <taxon>Basidiomycota</taxon>
        <taxon>Agaricomycotina</taxon>
        <taxon>Agaricomycetes</taxon>
        <taxon>Hymenochaetales</taxon>
        <taxon>Schizoporaceae</taxon>
        <taxon>Schizopora</taxon>
    </lineage>
</organism>
<gene>
    <name evidence="3" type="ORF">SCHPADRAFT_886311</name>
</gene>
<dbReference type="EMBL" id="KQ085896">
    <property type="protein sequence ID" value="KLO18215.1"/>
    <property type="molecule type" value="Genomic_DNA"/>
</dbReference>
<keyword evidence="4" id="KW-1185">Reference proteome</keyword>
<evidence type="ECO:0008006" key="5">
    <source>
        <dbReference type="Google" id="ProtNLM"/>
    </source>
</evidence>
<dbReference type="AlphaFoldDB" id="A0A0H2S1K7"/>
<dbReference type="Proteomes" id="UP000053477">
    <property type="component" value="Unassembled WGS sequence"/>
</dbReference>
<evidence type="ECO:0000313" key="3">
    <source>
        <dbReference type="EMBL" id="KLO18215.1"/>
    </source>
</evidence>
<evidence type="ECO:0000313" key="4">
    <source>
        <dbReference type="Proteomes" id="UP000053477"/>
    </source>
</evidence>
<sequence>MFWSQRKAVPYITLAETNSASLEENEEFLPTEHEEEKGFEDGPVKKKSKPMTILIGIIVVLSIVNLTLFIRHYSNKIISTVETPDSDLELANAYIGLDKLYTSVLNYTIENMPLAVHSVDREHPNTVRPDETPNWWTFQGTIVPDRRHIFINETISTIIQFRTLDFGLEICQPSIVLPTYASLVNSTVKSEDNKPRSFAFSPPFVPVQIWALDSIGPNGRELELELSQLSYAVLPRRKAYLGTIDAREGVRGVAKAFVCESASLHILELSCDTPGCMLDFWTDMIEPRMAFVIEQSSA</sequence>
<keyword evidence="2" id="KW-0812">Transmembrane</keyword>
<protein>
    <recommendedName>
        <fullName evidence="5">Ubiquitin 3 binding protein But2 C-terminal domain-containing protein</fullName>
    </recommendedName>
</protein>
<reference evidence="3 4" key="1">
    <citation type="submission" date="2015-04" db="EMBL/GenBank/DDBJ databases">
        <title>Complete genome sequence of Schizopora paradoxa KUC8140, a cosmopolitan wood degrader in East Asia.</title>
        <authorList>
            <consortium name="DOE Joint Genome Institute"/>
            <person name="Min B."/>
            <person name="Park H."/>
            <person name="Jang Y."/>
            <person name="Kim J.-J."/>
            <person name="Kim K.H."/>
            <person name="Pangilinan J."/>
            <person name="Lipzen A."/>
            <person name="Riley R."/>
            <person name="Grigoriev I.V."/>
            <person name="Spatafora J.W."/>
            <person name="Choi I.-G."/>
        </authorList>
    </citation>
    <scope>NUCLEOTIDE SEQUENCE [LARGE SCALE GENOMIC DNA]</scope>
    <source>
        <strain evidence="3 4">KUC8140</strain>
    </source>
</reference>
<dbReference type="InParanoid" id="A0A0H2S1K7"/>
<feature type="compositionally biased region" description="Basic and acidic residues" evidence="1">
    <location>
        <begin position="30"/>
        <end position="44"/>
    </location>
</feature>
<evidence type="ECO:0000256" key="1">
    <source>
        <dbReference type="SAM" id="MobiDB-lite"/>
    </source>
</evidence>
<name>A0A0H2S1K7_9AGAM</name>
<evidence type="ECO:0000256" key="2">
    <source>
        <dbReference type="SAM" id="Phobius"/>
    </source>
</evidence>
<dbReference type="OrthoDB" id="61113at2759"/>
<feature type="transmembrane region" description="Helical" evidence="2">
    <location>
        <begin position="51"/>
        <end position="70"/>
    </location>
</feature>
<keyword evidence="2" id="KW-1133">Transmembrane helix</keyword>
<feature type="region of interest" description="Disordered" evidence="1">
    <location>
        <begin position="23"/>
        <end position="44"/>
    </location>
</feature>
<accession>A0A0H2S1K7</accession>
<keyword evidence="2" id="KW-0472">Membrane</keyword>